<protein>
    <recommendedName>
        <fullName evidence="7">Mce-associated membrane protein</fullName>
    </recommendedName>
</protein>
<dbReference type="PANTHER" id="PTHR37042:SF4">
    <property type="entry name" value="OUTER MEMBRANE PROTEIN RV1973"/>
    <property type="match status" value="1"/>
</dbReference>
<dbReference type="AlphaFoldDB" id="A0A8H9J7D6"/>
<dbReference type="Proteomes" id="UP000658656">
    <property type="component" value="Unassembled WGS sequence"/>
</dbReference>
<keyword evidence="2 4" id="KW-0472">Membrane</keyword>
<keyword evidence="6" id="KW-1185">Reference proteome</keyword>
<evidence type="ECO:0000256" key="4">
    <source>
        <dbReference type="SAM" id="Phobius"/>
    </source>
</evidence>
<dbReference type="GO" id="GO:0016020">
    <property type="term" value="C:membrane"/>
    <property type="evidence" value="ECO:0007669"/>
    <property type="project" value="UniProtKB-SubCell"/>
</dbReference>
<comment type="subcellular location">
    <subcellularLocation>
        <location evidence="1">Membrane</location>
    </subcellularLocation>
</comment>
<organism evidence="5 6">
    <name type="scientific">Amycolatopsis bartoniae</name>
    <dbReference type="NCBI Taxonomy" id="941986"/>
    <lineage>
        <taxon>Bacteria</taxon>
        <taxon>Bacillati</taxon>
        <taxon>Actinomycetota</taxon>
        <taxon>Actinomycetes</taxon>
        <taxon>Pseudonocardiales</taxon>
        <taxon>Pseudonocardiaceae</taxon>
        <taxon>Amycolatopsis</taxon>
    </lineage>
</organism>
<accession>A0A8H9J7D6</accession>
<dbReference type="EMBL" id="BNAV01000021">
    <property type="protein sequence ID" value="GHF87641.1"/>
    <property type="molecule type" value="Genomic_DNA"/>
</dbReference>
<evidence type="ECO:0000313" key="5">
    <source>
        <dbReference type="EMBL" id="GHF87641.1"/>
    </source>
</evidence>
<keyword evidence="4" id="KW-1133">Transmembrane helix</keyword>
<feature type="transmembrane region" description="Helical" evidence="4">
    <location>
        <begin position="36"/>
        <end position="57"/>
    </location>
</feature>
<keyword evidence="4" id="KW-0812">Transmembrane</keyword>
<dbReference type="PANTHER" id="PTHR37042">
    <property type="entry name" value="OUTER MEMBRANE PROTEIN RV1973"/>
    <property type="match status" value="1"/>
</dbReference>
<reference evidence="5" key="1">
    <citation type="journal article" date="2014" name="Int. J. Syst. Evol. Microbiol.">
        <title>Complete genome sequence of Corynebacterium casei LMG S-19264T (=DSM 44701T), isolated from a smear-ripened cheese.</title>
        <authorList>
            <consortium name="US DOE Joint Genome Institute (JGI-PGF)"/>
            <person name="Walter F."/>
            <person name="Albersmeier A."/>
            <person name="Kalinowski J."/>
            <person name="Ruckert C."/>
        </authorList>
    </citation>
    <scope>NUCLEOTIDE SEQUENCE</scope>
    <source>
        <strain evidence="5">CGMCC 4.7679</strain>
    </source>
</reference>
<comment type="caution">
    <text evidence="5">The sequence shown here is derived from an EMBL/GenBank/DDBJ whole genome shotgun (WGS) entry which is preliminary data.</text>
</comment>
<name>A0A8H9J7D6_9PSEU</name>
<evidence type="ECO:0000256" key="2">
    <source>
        <dbReference type="ARBA" id="ARBA00023136"/>
    </source>
</evidence>
<gene>
    <name evidence="5" type="ORF">GCM10017566_71870</name>
</gene>
<feature type="compositionally biased region" description="Acidic residues" evidence="3">
    <location>
        <begin position="1"/>
        <end position="10"/>
    </location>
</feature>
<evidence type="ECO:0000313" key="6">
    <source>
        <dbReference type="Proteomes" id="UP000658656"/>
    </source>
</evidence>
<sequence length="202" mass="21641">MSAEDAEDRDLPEAPAAETTETAERDGSGDARLGRYLLWGSAVLAVAALATAAIFGIRWWSASGSDDVALAQARDKVAQQGAVAVKAFTELDYTNPDAYFQKQLDVSTGDMQTQIKNSEQTYRQAMTDAKTKVTTTVQDIGVEELDDHEGKASFLAAISTLVTKEGQQPAAKPLRLEVQMTRVGEDWKVSSIGSVPLVSSGQ</sequence>
<proteinExistence type="predicted"/>
<evidence type="ECO:0000256" key="3">
    <source>
        <dbReference type="SAM" id="MobiDB-lite"/>
    </source>
</evidence>
<reference evidence="5" key="2">
    <citation type="submission" date="2020-09" db="EMBL/GenBank/DDBJ databases">
        <authorList>
            <person name="Sun Q."/>
            <person name="Zhou Y."/>
        </authorList>
    </citation>
    <scope>NUCLEOTIDE SEQUENCE</scope>
    <source>
        <strain evidence="5">CGMCC 4.7679</strain>
    </source>
</reference>
<evidence type="ECO:0000256" key="1">
    <source>
        <dbReference type="ARBA" id="ARBA00004370"/>
    </source>
</evidence>
<feature type="region of interest" description="Disordered" evidence="3">
    <location>
        <begin position="1"/>
        <end position="27"/>
    </location>
</feature>
<dbReference type="OrthoDB" id="3555668at2"/>
<evidence type="ECO:0008006" key="7">
    <source>
        <dbReference type="Google" id="ProtNLM"/>
    </source>
</evidence>
<dbReference type="RefSeq" id="WP_145933201.1">
    <property type="nucleotide sequence ID" value="NZ_BNAV01000021.1"/>
</dbReference>